<protein>
    <submittedName>
        <fullName evidence="3">EamA family transporter</fullName>
    </submittedName>
</protein>
<name>A0A5J4RCC5_9ZZZZ</name>
<proteinExistence type="predicted"/>
<dbReference type="InterPro" id="IPR037185">
    <property type="entry name" value="EmrE-like"/>
</dbReference>
<keyword evidence="1" id="KW-0812">Transmembrane</keyword>
<feature type="transmembrane region" description="Helical" evidence="1">
    <location>
        <begin position="221"/>
        <end position="240"/>
    </location>
</feature>
<dbReference type="AlphaFoldDB" id="A0A5J4RCC5"/>
<keyword evidence="1" id="KW-0472">Membrane</keyword>
<dbReference type="SUPFAM" id="SSF103481">
    <property type="entry name" value="Multidrug resistance efflux transporter EmrE"/>
    <property type="match status" value="2"/>
</dbReference>
<dbReference type="PANTHER" id="PTHR22911">
    <property type="entry name" value="ACYL-MALONYL CONDENSING ENZYME-RELATED"/>
    <property type="match status" value="1"/>
</dbReference>
<feature type="transmembrane region" description="Helical" evidence="1">
    <location>
        <begin position="246"/>
        <end position="270"/>
    </location>
</feature>
<gene>
    <name evidence="3" type="ORF">EZS27_020576</name>
</gene>
<feature type="domain" description="EamA" evidence="2">
    <location>
        <begin position="1"/>
        <end position="144"/>
    </location>
</feature>
<organism evidence="3">
    <name type="scientific">termite gut metagenome</name>
    <dbReference type="NCBI Taxonomy" id="433724"/>
    <lineage>
        <taxon>unclassified sequences</taxon>
        <taxon>metagenomes</taxon>
        <taxon>organismal metagenomes</taxon>
    </lineage>
</organism>
<feature type="transmembrane region" description="Helical" evidence="1">
    <location>
        <begin position="74"/>
        <end position="94"/>
    </location>
</feature>
<reference evidence="3" key="1">
    <citation type="submission" date="2019-03" db="EMBL/GenBank/DDBJ databases">
        <title>Single cell metagenomics reveals metabolic interactions within the superorganism composed of flagellate Streblomastix strix and complex community of Bacteroidetes bacteria on its surface.</title>
        <authorList>
            <person name="Treitli S.C."/>
            <person name="Kolisko M."/>
            <person name="Husnik F."/>
            <person name="Keeling P."/>
            <person name="Hampl V."/>
        </authorList>
    </citation>
    <scope>NUCLEOTIDE SEQUENCE</scope>
    <source>
        <strain evidence="3">STM</strain>
    </source>
</reference>
<feature type="transmembrane region" description="Helical" evidence="1">
    <location>
        <begin position="159"/>
        <end position="176"/>
    </location>
</feature>
<dbReference type="PANTHER" id="PTHR22911:SF137">
    <property type="entry name" value="SOLUTE CARRIER FAMILY 35 MEMBER G2-RELATED"/>
    <property type="match status" value="1"/>
</dbReference>
<feature type="transmembrane region" description="Helical" evidence="1">
    <location>
        <begin position="28"/>
        <end position="54"/>
    </location>
</feature>
<dbReference type="InterPro" id="IPR000620">
    <property type="entry name" value="EamA_dom"/>
</dbReference>
<keyword evidence="1" id="KW-1133">Transmembrane helix</keyword>
<evidence type="ECO:0000259" key="2">
    <source>
        <dbReference type="Pfam" id="PF00892"/>
    </source>
</evidence>
<feature type="transmembrane region" description="Helical" evidence="1">
    <location>
        <begin position="279"/>
        <end position="296"/>
    </location>
</feature>
<evidence type="ECO:0000256" key="1">
    <source>
        <dbReference type="SAM" id="Phobius"/>
    </source>
</evidence>
<feature type="transmembrane region" description="Helical" evidence="1">
    <location>
        <begin position="127"/>
        <end position="147"/>
    </location>
</feature>
<dbReference type="Gene3D" id="1.10.3730.20">
    <property type="match status" value="1"/>
</dbReference>
<accession>A0A5J4RCC5</accession>
<feature type="transmembrane region" description="Helical" evidence="1">
    <location>
        <begin position="188"/>
        <end position="209"/>
    </location>
</feature>
<sequence length="297" mass="33590">MWVILAFISAVFNGCYDISKKMAVNNNAILSVLFFSTLFAFLLLLPIALISHFFPEFIINSTFYIPKLSIETHGYIFIRAAIIVTAWLLGYSALKRLPITITGPINATRPVMTLLLAVVIFGERLNLYQWIGVLMTIISLFLLSSSSQKEGIKFSKNKWIFFAFLGALIGSLSELYEKFLMQQFSVVAVQFWTSLYQCVIITIVLALSYSKQKPFFFTFKWSILCIALFLLLTDFVYLHALTYTGAMISIISLVRRSSVLVSFAGGVLFFKEKNLKAKIVDLVLIIVGMFFLFLGTL</sequence>
<comment type="caution">
    <text evidence="3">The sequence shown here is derived from an EMBL/GenBank/DDBJ whole genome shotgun (WGS) entry which is preliminary data.</text>
</comment>
<feature type="transmembrane region" description="Helical" evidence="1">
    <location>
        <begin position="101"/>
        <end position="121"/>
    </location>
</feature>
<evidence type="ECO:0000313" key="3">
    <source>
        <dbReference type="EMBL" id="KAA6330760.1"/>
    </source>
</evidence>
<dbReference type="Pfam" id="PF00892">
    <property type="entry name" value="EamA"/>
    <property type="match status" value="1"/>
</dbReference>
<dbReference type="GO" id="GO:0016020">
    <property type="term" value="C:membrane"/>
    <property type="evidence" value="ECO:0007669"/>
    <property type="project" value="InterPro"/>
</dbReference>
<dbReference type="EMBL" id="SNRY01001462">
    <property type="protein sequence ID" value="KAA6330760.1"/>
    <property type="molecule type" value="Genomic_DNA"/>
</dbReference>